<organism evidence="6 7">
    <name type="scientific">Jannaschia pohangensis</name>
    <dbReference type="NCBI Taxonomy" id="390807"/>
    <lineage>
        <taxon>Bacteria</taxon>
        <taxon>Pseudomonadati</taxon>
        <taxon>Pseudomonadota</taxon>
        <taxon>Alphaproteobacteria</taxon>
        <taxon>Rhodobacterales</taxon>
        <taxon>Roseobacteraceae</taxon>
        <taxon>Jannaschia</taxon>
    </lineage>
</organism>
<keyword evidence="6" id="KW-0067">ATP-binding</keyword>
<dbReference type="Gene3D" id="3.40.190.10">
    <property type="entry name" value="Periplasmic binding protein-like II"/>
    <property type="match status" value="2"/>
</dbReference>
<dbReference type="STRING" id="390807.SAMN04488095_0569"/>
<keyword evidence="5" id="KW-0472">Membrane</keyword>
<keyword evidence="3" id="KW-1003">Cell membrane</keyword>
<evidence type="ECO:0000256" key="1">
    <source>
        <dbReference type="ARBA" id="ARBA00004308"/>
    </source>
</evidence>
<evidence type="ECO:0000256" key="3">
    <source>
        <dbReference type="ARBA" id="ARBA00022475"/>
    </source>
</evidence>
<dbReference type="OrthoDB" id="570524at2"/>
<keyword evidence="6" id="KW-0547">Nucleotide-binding</keyword>
<protein>
    <submittedName>
        <fullName evidence="6">NitT/TauT family transport system ATP-binding protein</fullName>
    </submittedName>
</protein>
<dbReference type="GO" id="GO:0005524">
    <property type="term" value="F:ATP binding"/>
    <property type="evidence" value="ECO:0007669"/>
    <property type="project" value="UniProtKB-KW"/>
</dbReference>
<evidence type="ECO:0000256" key="5">
    <source>
        <dbReference type="ARBA" id="ARBA00023136"/>
    </source>
</evidence>
<dbReference type="Proteomes" id="UP000199110">
    <property type="component" value="Unassembled WGS sequence"/>
</dbReference>
<keyword evidence="7" id="KW-1185">Reference proteome</keyword>
<evidence type="ECO:0000313" key="6">
    <source>
        <dbReference type="EMBL" id="SFI34311.1"/>
    </source>
</evidence>
<proteinExistence type="predicted"/>
<evidence type="ECO:0000313" key="7">
    <source>
        <dbReference type="Proteomes" id="UP000199110"/>
    </source>
</evidence>
<dbReference type="RefSeq" id="WP_092776914.1">
    <property type="nucleotide sequence ID" value="NZ_FORA01000001.1"/>
</dbReference>
<evidence type="ECO:0000256" key="4">
    <source>
        <dbReference type="ARBA" id="ARBA00022519"/>
    </source>
</evidence>
<keyword evidence="4" id="KW-0997">Cell inner membrane</keyword>
<dbReference type="EMBL" id="FORA01000001">
    <property type="protein sequence ID" value="SFI34311.1"/>
    <property type="molecule type" value="Genomic_DNA"/>
</dbReference>
<dbReference type="CDD" id="cd13553">
    <property type="entry name" value="PBP2_NrtA_CpmA_like"/>
    <property type="match status" value="1"/>
</dbReference>
<sequence>MTRVRLRVAWVPLVDAAPLIVAREIGFAAEEGLTLDLMRAPSWSSARDMLTFGAVEAAHMLSPVPVAMSLGLGGTAGQVIAPMILSVNGTSIGVSEALARRMPPEAFGFDDATVAGRALIAAAQGPLRVGVPFPFSMHAELLFFWLTTLGLPAPEALSVRSIPPPLMAEALAAGEIDAFCVGEPWGTLAVERGAGRLLLPSRAIWSFAPEKVLALRRDWVESEPDLTGRLMRALWRAGRWLAQPEAHVAAAELLGRPEWLDLPAEWIDRALTGHMMISPQGDSRRVDGFVQFHDGAATFPWRSQAAWIGARMAGRLGLERSAAVKTAQDVFRSDLYRRHLGPAGALLPGASSKVEGAIRSGTAVPSEGGRLLLAENRFFDGRVFDPDAEN</sequence>
<dbReference type="Pfam" id="PF13379">
    <property type="entry name" value="NMT1_2"/>
    <property type="match status" value="1"/>
</dbReference>
<dbReference type="SUPFAM" id="SSF53850">
    <property type="entry name" value="Periplasmic binding protein-like II"/>
    <property type="match status" value="1"/>
</dbReference>
<dbReference type="InterPro" id="IPR044527">
    <property type="entry name" value="NrtA/CpmA_ABC-bd_dom"/>
</dbReference>
<dbReference type="PANTHER" id="PTHR30024:SF43">
    <property type="entry name" value="BLL4572 PROTEIN"/>
    <property type="match status" value="1"/>
</dbReference>
<name>A0A1I3HFA9_9RHOB</name>
<accession>A0A1I3HFA9</accession>
<comment type="subcellular location">
    <subcellularLocation>
        <location evidence="1">Endomembrane system</location>
    </subcellularLocation>
</comment>
<dbReference type="AlphaFoldDB" id="A0A1I3HFA9"/>
<evidence type="ECO:0000256" key="2">
    <source>
        <dbReference type="ARBA" id="ARBA00022448"/>
    </source>
</evidence>
<dbReference type="GO" id="GO:0012505">
    <property type="term" value="C:endomembrane system"/>
    <property type="evidence" value="ECO:0007669"/>
    <property type="project" value="UniProtKB-SubCell"/>
</dbReference>
<keyword evidence="2" id="KW-0813">Transport</keyword>
<dbReference type="PANTHER" id="PTHR30024">
    <property type="entry name" value="ALIPHATIC SULFONATES-BINDING PROTEIN-RELATED"/>
    <property type="match status" value="1"/>
</dbReference>
<reference evidence="6 7" key="1">
    <citation type="submission" date="2016-10" db="EMBL/GenBank/DDBJ databases">
        <authorList>
            <person name="de Groot N.N."/>
        </authorList>
    </citation>
    <scope>NUCLEOTIDE SEQUENCE [LARGE SCALE GENOMIC DNA]</scope>
    <source>
        <strain evidence="6 7">DSM 19073</strain>
    </source>
</reference>
<gene>
    <name evidence="6" type="ORF">SAMN04488095_0569</name>
</gene>